<dbReference type="InterPro" id="IPR000073">
    <property type="entry name" value="AB_hydrolase_1"/>
</dbReference>
<gene>
    <name evidence="3" type="ORF">DZC73_28495</name>
</gene>
<reference evidence="3 4" key="1">
    <citation type="submission" date="2018-08" db="EMBL/GenBank/DDBJ databases">
        <authorList>
            <person name="Khan S.A."/>
            <person name="Jeon C.O."/>
            <person name="Chun B.H."/>
            <person name="Jeong S.E."/>
        </authorList>
    </citation>
    <scope>NUCLEOTIDE SEQUENCE [LARGE SCALE GENOMIC DNA]</scope>
    <source>
        <strain evidence="3 4">S-16</strain>
    </source>
</reference>
<dbReference type="Proteomes" id="UP000267464">
    <property type="component" value="Unassembled WGS sequence"/>
</dbReference>
<name>A0A3N7HHC0_9BURK</name>
<protein>
    <submittedName>
        <fullName evidence="3">Triacylglycerol lipase</fullName>
    </submittedName>
</protein>
<dbReference type="AlphaFoldDB" id="A0A3N7HHC0"/>
<dbReference type="EMBL" id="QUSW01000011">
    <property type="protein sequence ID" value="RQP21420.1"/>
    <property type="molecule type" value="Genomic_DNA"/>
</dbReference>
<proteinExistence type="predicted"/>
<sequence length="315" mass="33265">MNGLFFRGGRFLCALLALCAALFTAGPARADTYTQTRYPIVLVHGLFGFDNLGPVEYWYGIPSALRSGGATVYITQESAANASEVRGEQLLSELRRLKAAYGHAKFNLIGHSHGGQTVRYVAAVAPDLVASVTTVGSPHQGSPVADKLQRDLNNLGLTGVVASIANALATFESFLSGQPRLPQDSLAALLSLNSAGAASFNSRFPAGKPTSSCGQGPAVASNGIRYYSLGGTSVLTNFLDPSDVLLGITSLYFSGEQNDGLVGRCSSHWGTVLRDNYSWNHLDEVNQALGLRGLFTSDPVAVLRAQANRLKTLGL</sequence>
<reference evidence="3 4" key="2">
    <citation type="submission" date="2018-12" db="EMBL/GenBank/DDBJ databases">
        <title>Rhizobacter gummiphilus sp. nov., a rubber-degrading bacterium isolated from the soil of a botanical garden in Japan.</title>
        <authorList>
            <person name="Shunsuke S.S."/>
        </authorList>
    </citation>
    <scope>NUCLEOTIDE SEQUENCE [LARGE SCALE GENOMIC DNA]</scope>
    <source>
        <strain evidence="3 4">S-16</strain>
    </source>
</reference>
<dbReference type="Gene3D" id="3.40.50.1820">
    <property type="entry name" value="alpha/beta hydrolase"/>
    <property type="match status" value="1"/>
</dbReference>
<dbReference type="InterPro" id="IPR029058">
    <property type="entry name" value="AB_hydrolase_fold"/>
</dbReference>
<feature type="domain" description="AB hydrolase-1" evidence="2">
    <location>
        <begin position="38"/>
        <end position="259"/>
    </location>
</feature>
<feature type="chain" id="PRO_5017972264" evidence="1">
    <location>
        <begin position="31"/>
        <end position="315"/>
    </location>
</feature>
<keyword evidence="4" id="KW-1185">Reference proteome</keyword>
<dbReference type="RefSeq" id="WP_124543794.1">
    <property type="nucleotide sequence ID" value="NZ_QUSW01000011.1"/>
</dbReference>
<feature type="signal peptide" evidence="1">
    <location>
        <begin position="1"/>
        <end position="30"/>
    </location>
</feature>
<comment type="caution">
    <text evidence="3">The sequence shown here is derived from an EMBL/GenBank/DDBJ whole genome shotgun (WGS) entry which is preliminary data.</text>
</comment>
<accession>A0A3N7HHC0</accession>
<organism evidence="3 4">
    <name type="scientific">Piscinibacter terrae</name>
    <dbReference type="NCBI Taxonomy" id="2496871"/>
    <lineage>
        <taxon>Bacteria</taxon>
        <taxon>Pseudomonadati</taxon>
        <taxon>Pseudomonadota</taxon>
        <taxon>Betaproteobacteria</taxon>
        <taxon>Burkholderiales</taxon>
        <taxon>Sphaerotilaceae</taxon>
        <taxon>Piscinibacter</taxon>
    </lineage>
</organism>
<evidence type="ECO:0000313" key="3">
    <source>
        <dbReference type="EMBL" id="RQP21420.1"/>
    </source>
</evidence>
<evidence type="ECO:0000313" key="4">
    <source>
        <dbReference type="Proteomes" id="UP000267464"/>
    </source>
</evidence>
<dbReference type="SUPFAM" id="SSF53474">
    <property type="entry name" value="alpha/beta-Hydrolases"/>
    <property type="match status" value="1"/>
</dbReference>
<keyword evidence="1" id="KW-0732">Signal</keyword>
<dbReference type="Pfam" id="PF00561">
    <property type="entry name" value="Abhydrolase_1"/>
    <property type="match status" value="1"/>
</dbReference>
<evidence type="ECO:0000256" key="1">
    <source>
        <dbReference type="SAM" id="SignalP"/>
    </source>
</evidence>
<evidence type="ECO:0000259" key="2">
    <source>
        <dbReference type="Pfam" id="PF00561"/>
    </source>
</evidence>
<dbReference type="OrthoDB" id="2004167at2"/>